<evidence type="ECO:0000313" key="3">
    <source>
        <dbReference type="Proteomes" id="UP000323502"/>
    </source>
</evidence>
<evidence type="ECO:0000313" key="4">
    <source>
        <dbReference type="Proteomes" id="UP000436801"/>
    </source>
</evidence>
<keyword evidence="3" id="KW-1185">Reference proteome</keyword>
<protein>
    <submittedName>
        <fullName evidence="2">Uncharacterized protein</fullName>
    </submittedName>
</protein>
<name>A0A1G7RT49_9SPHN</name>
<sequence length="175" mass="18733">MSTIILPTFDLESAVLGYLLNALDISDSYACTLEAALPDATIYVEERGAVLTVTTTPSPLFRNAVASLAAEQRYDVVLVRVATVDEDIVRSSVDLSLGLLPGADPWSMNELEPWVSRDGALWLVPPAFGPMVSVSNEGFVLELVPPYQTMAQRTAGIIRAGGELASLMPVPGEVR</sequence>
<dbReference type="Proteomes" id="UP000436801">
    <property type="component" value="Unassembled WGS sequence"/>
</dbReference>
<dbReference type="EMBL" id="WSUT01000005">
    <property type="protein sequence ID" value="MWC43820.1"/>
    <property type="molecule type" value="Genomic_DNA"/>
</dbReference>
<evidence type="ECO:0000313" key="1">
    <source>
        <dbReference type="EMBL" id="MWC43820.1"/>
    </source>
</evidence>
<evidence type="ECO:0000313" key="2">
    <source>
        <dbReference type="EMBL" id="SDG13923.1"/>
    </source>
</evidence>
<organism evidence="2 3">
    <name type="scientific">Sphingomonas carotinifaciens</name>
    <dbReference type="NCBI Taxonomy" id="1166323"/>
    <lineage>
        <taxon>Bacteria</taxon>
        <taxon>Pseudomonadati</taxon>
        <taxon>Pseudomonadota</taxon>
        <taxon>Alphaproteobacteria</taxon>
        <taxon>Sphingomonadales</taxon>
        <taxon>Sphingomonadaceae</taxon>
        <taxon>Sphingomonas</taxon>
    </lineage>
</organism>
<proteinExistence type="predicted"/>
<accession>A0A1G7RT49</accession>
<dbReference type="EMBL" id="FNBI01000014">
    <property type="protein sequence ID" value="SDG13923.1"/>
    <property type="molecule type" value="Genomic_DNA"/>
</dbReference>
<dbReference type="OrthoDB" id="7553381at2"/>
<gene>
    <name evidence="1" type="ORF">GQR91_09160</name>
    <name evidence="2" type="ORF">SAMN05216557_11415</name>
</gene>
<reference evidence="1 4" key="2">
    <citation type="submission" date="2019-12" db="EMBL/GenBank/DDBJ databases">
        <authorList>
            <person name="Zheng J."/>
        </authorList>
    </citation>
    <scope>NUCLEOTIDE SEQUENCE [LARGE SCALE GENOMIC DNA]</scope>
    <source>
        <strain evidence="1 4">DSM 27347</strain>
    </source>
</reference>
<dbReference type="Proteomes" id="UP000323502">
    <property type="component" value="Unassembled WGS sequence"/>
</dbReference>
<dbReference type="AlphaFoldDB" id="A0A1G7RT49"/>
<dbReference type="RefSeq" id="WP_149683564.1">
    <property type="nucleotide sequence ID" value="NZ_FNBI01000014.1"/>
</dbReference>
<reference evidence="2 3" key="1">
    <citation type="submission" date="2016-10" db="EMBL/GenBank/DDBJ databases">
        <authorList>
            <person name="Varghese N."/>
            <person name="Submissions S."/>
        </authorList>
    </citation>
    <scope>NUCLEOTIDE SEQUENCE [LARGE SCALE GENOMIC DNA]</scope>
    <source>
        <strain evidence="2 3">S7-754</strain>
    </source>
</reference>